<organism evidence="2 3">
    <name type="scientific">Eimeria tenella</name>
    <name type="common">Coccidian parasite</name>
    <dbReference type="NCBI Taxonomy" id="5802"/>
    <lineage>
        <taxon>Eukaryota</taxon>
        <taxon>Sar</taxon>
        <taxon>Alveolata</taxon>
        <taxon>Apicomplexa</taxon>
        <taxon>Conoidasida</taxon>
        <taxon>Coccidia</taxon>
        <taxon>Eucoccidiorida</taxon>
        <taxon>Eimeriorina</taxon>
        <taxon>Eimeriidae</taxon>
        <taxon>Eimeria</taxon>
    </lineage>
</organism>
<dbReference type="EMBL" id="HG673756">
    <property type="protein sequence ID" value="CDJ37347.1"/>
    <property type="molecule type" value="Genomic_DNA"/>
</dbReference>
<feature type="compositionally biased region" description="Polar residues" evidence="1">
    <location>
        <begin position="715"/>
        <end position="724"/>
    </location>
</feature>
<proteinExistence type="predicted"/>
<gene>
    <name evidence="2" type="ORF">ETH_00006430</name>
</gene>
<accession>U6KM61</accession>
<dbReference type="VEuPathDB" id="ToxoDB:ETH2_1469600"/>
<dbReference type="Proteomes" id="UP000030747">
    <property type="component" value="Unassembled WGS sequence"/>
</dbReference>
<protein>
    <submittedName>
        <fullName evidence="2">Uncharacterized protein</fullName>
    </submittedName>
</protein>
<keyword evidence="3" id="KW-1185">Reference proteome</keyword>
<evidence type="ECO:0000313" key="3">
    <source>
        <dbReference type="Proteomes" id="UP000030747"/>
    </source>
</evidence>
<feature type="region of interest" description="Disordered" evidence="1">
    <location>
        <begin position="711"/>
        <end position="740"/>
    </location>
</feature>
<dbReference type="GeneID" id="25250491"/>
<dbReference type="OMA" id="LSMLWRQ"/>
<reference evidence="2" key="1">
    <citation type="submission" date="2013-10" db="EMBL/GenBank/DDBJ databases">
        <title>Genomic analysis of the causative agents of coccidiosis in chickens.</title>
        <authorList>
            <person name="Reid A.J."/>
            <person name="Blake D."/>
            <person name="Billington K."/>
            <person name="Browne H."/>
            <person name="Dunn M."/>
            <person name="Hung S."/>
            <person name="Kawahara F."/>
            <person name="Miranda-Saavedra D."/>
            <person name="Mourier T."/>
            <person name="Nagra H."/>
            <person name="Otto T.D."/>
            <person name="Rawlings N."/>
            <person name="Sanchez A."/>
            <person name="Sanders M."/>
            <person name="Subramaniam C."/>
            <person name="Tay Y."/>
            <person name="Dear P."/>
            <person name="Doerig C."/>
            <person name="Gruber A."/>
            <person name="Parkinson J."/>
            <person name="Shirley M."/>
            <person name="Wan K.L."/>
            <person name="Berriman M."/>
            <person name="Tomley F."/>
            <person name="Pain A."/>
        </authorList>
    </citation>
    <scope>NUCLEOTIDE SEQUENCE [LARGE SCALE GENOMIC DNA]</scope>
    <source>
        <strain evidence="2">Houghton</strain>
    </source>
</reference>
<dbReference type="VEuPathDB" id="ToxoDB:ETH_00006430"/>
<reference evidence="2" key="2">
    <citation type="submission" date="2013-10" db="EMBL/GenBank/DDBJ databases">
        <authorList>
            <person name="Aslett M."/>
        </authorList>
    </citation>
    <scope>NUCLEOTIDE SEQUENCE [LARGE SCALE GENOMIC DNA]</scope>
    <source>
        <strain evidence="2">Houghton</strain>
    </source>
</reference>
<evidence type="ECO:0000256" key="1">
    <source>
        <dbReference type="SAM" id="MobiDB-lite"/>
    </source>
</evidence>
<dbReference type="AlphaFoldDB" id="U6KM61"/>
<dbReference type="OrthoDB" id="345909at2759"/>
<dbReference type="RefSeq" id="XP_013228185.1">
    <property type="nucleotide sequence ID" value="XM_013372731.1"/>
</dbReference>
<sequence length="782" mass="86073">MGAFKHLRTIFLAHYTLCIGWLSAQSLAVTLRTLATTYDRPLGLYAFTTLSFPPSAYLPKVPEKPDLLWSLCSDASSGSAQHRSTADGSSRAAWDLLHLQHRARGGTLFLRTQGETQLHATTAAEGCSKAKSSRQWSKPRGSDLHAVCNASSGRWFREGNSPAFNSASGLSNYPLCRSENYLALRHPFSPYWGPHASPRGDDAQCSLASHERKLYPRDIHAFKEALSRLDERFLEIAKETASPTAKNEEILQSLSMLWRQRHLEHRQEEAQQQSLERRASAPLYTAGDENILGRRGSSAFRARAYKTAFEIIHGSRIPIRSIAEVLLLLREGGLILRGEELNIIKRGAFRSAVLQKIHSVLSHGVAGLIKKSRSVVREGALGDLSRLPGVSRRTAALLFDNFFVDSAQALRGLLAHAQRSETSRGPDFDSRVSLPSRVADVAEPSEVSPTPDVAGIAELFPTVLSRACIIHADAFGAAMDATEFDEWQQQLLLVLRCLRDTHELTPSLPLDFPADKGNACSRPFAPPEFQALPVTSLGGGIFHGENTKLTPLSLQVSLLPGWTEENVLPPALDHLVCCGGHGARPDQINWVQRQWDKVSEAYKMMRQKLHCSVVDALKQRGLVTEIICDNARTNTTHAAGRLPWRQETYRLIIIQAVPPRAFPFATLAARCCASVYRPLQNRIRKRWGYSLTPRGLTVSLAKKRSTAASVEDQVGASSSLSQTPKAVAGDVSDSEGPILESCTHSPTLAEQALWAFDEQGVLRLLQEPLSMQERVGKILTGP</sequence>
<evidence type="ECO:0000313" key="2">
    <source>
        <dbReference type="EMBL" id="CDJ37347.1"/>
    </source>
</evidence>
<name>U6KM61_EIMTE</name>